<keyword evidence="3" id="KW-1133">Transmembrane helix</keyword>
<evidence type="ECO:0000313" key="5">
    <source>
        <dbReference type="EMBL" id="QNT68425.1"/>
    </source>
</evidence>
<evidence type="ECO:0000313" key="6">
    <source>
        <dbReference type="Proteomes" id="UP000516369"/>
    </source>
</evidence>
<dbReference type="PANTHER" id="PTHR15415:SF7">
    <property type="entry name" value="MICOS COMPLEX SUBUNIT MIC60"/>
    <property type="match status" value="1"/>
</dbReference>
<dbReference type="Proteomes" id="UP000516369">
    <property type="component" value="Chromosome"/>
</dbReference>
<evidence type="ECO:0000256" key="2">
    <source>
        <dbReference type="ARBA" id="ARBA00022692"/>
    </source>
</evidence>
<dbReference type="Pfam" id="PF09731">
    <property type="entry name" value="Mitofilin"/>
    <property type="match status" value="1"/>
</dbReference>
<dbReference type="GO" id="GO:0016020">
    <property type="term" value="C:membrane"/>
    <property type="evidence" value="ECO:0007669"/>
    <property type="project" value="UniProtKB-SubCell"/>
</dbReference>
<gene>
    <name evidence="5" type="ORF">HQ394_02420</name>
</gene>
<protein>
    <submittedName>
        <fullName evidence="5">Uncharacterized protein</fullName>
    </submittedName>
</protein>
<dbReference type="EMBL" id="CP053923">
    <property type="protein sequence ID" value="QNT68425.1"/>
    <property type="molecule type" value="Genomic_DNA"/>
</dbReference>
<keyword evidence="2" id="KW-0812">Transmembrane</keyword>
<dbReference type="PANTHER" id="PTHR15415">
    <property type="entry name" value="MITOFILIN"/>
    <property type="match status" value="1"/>
</dbReference>
<name>A0A7H1MY89_9PROT</name>
<comment type="subcellular location">
    <subcellularLocation>
        <location evidence="1">Membrane</location>
    </subcellularLocation>
</comment>
<proteinExistence type="predicted"/>
<dbReference type="KEGG" id="dvn:HQ394_02420"/>
<sequence length="210" mass="21802">MTRIERTSADISQLQREFGDLSKRAVALRDGFSGLNATILATNQLAQAVDNGLPYARPLAAVRSVAGDDREIAAVLVLLEPYAANGIPTFAALHAQFPAVADAVARAAPTTGGEEWYNRALDKVLSLVTVRVTGDTAAHAGGVDAILAEAETALAGGDLGAAVSLLDRLDGTAAAPAADWLRAAHLRLTAMQALSRLQEQAALRLAQARG</sequence>
<keyword evidence="4" id="KW-0472">Membrane</keyword>
<evidence type="ECO:0000256" key="3">
    <source>
        <dbReference type="ARBA" id="ARBA00022989"/>
    </source>
</evidence>
<evidence type="ECO:0000256" key="4">
    <source>
        <dbReference type="ARBA" id="ARBA00023136"/>
    </source>
</evidence>
<dbReference type="InterPro" id="IPR019133">
    <property type="entry name" value="MIC60"/>
</dbReference>
<dbReference type="AlphaFoldDB" id="A0A7H1MY89"/>
<reference evidence="5 6" key="1">
    <citation type="submission" date="2020-05" db="EMBL/GenBank/DDBJ databases">
        <title>Complete closed genome sequence of Defluviicoccus vanus.</title>
        <authorList>
            <person name="Bessarab I."/>
            <person name="Arumugam K."/>
            <person name="Maszenan A.M."/>
            <person name="Seviour R.J."/>
            <person name="Williams R.B."/>
        </authorList>
    </citation>
    <scope>NUCLEOTIDE SEQUENCE [LARGE SCALE GENOMIC DNA]</scope>
    <source>
        <strain evidence="5 6">Ben 114</strain>
    </source>
</reference>
<organism evidence="5 6">
    <name type="scientific">Defluviicoccus vanus</name>
    <dbReference type="NCBI Taxonomy" id="111831"/>
    <lineage>
        <taxon>Bacteria</taxon>
        <taxon>Pseudomonadati</taxon>
        <taxon>Pseudomonadota</taxon>
        <taxon>Alphaproteobacteria</taxon>
        <taxon>Rhodospirillales</taxon>
        <taxon>Rhodospirillaceae</taxon>
        <taxon>Defluviicoccus</taxon>
    </lineage>
</organism>
<evidence type="ECO:0000256" key="1">
    <source>
        <dbReference type="ARBA" id="ARBA00004370"/>
    </source>
</evidence>
<keyword evidence="6" id="KW-1185">Reference proteome</keyword>
<accession>A0A7H1MY89</accession>